<keyword evidence="3" id="KW-1003">Cell membrane</keyword>
<feature type="transmembrane region" description="Helical" evidence="7">
    <location>
        <begin position="223"/>
        <end position="241"/>
    </location>
</feature>
<evidence type="ECO:0000256" key="4">
    <source>
        <dbReference type="ARBA" id="ARBA00022692"/>
    </source>
</evidence>
<dbReference type="Proteomes" id="UP000050544">
    <property type="component" value="Unassembled WGS sequence"/>
</dbReference>
<feature type="transmembrane region" description="Helical" evidence="7">
    <location>
        <begin position="358"/>
        <end position="375"/>
    </location>
</feature>
<evidence type="ECO:0000256" key="1">
    <source>
        <dbReference type="ARBA" id="ARBA00004651"/>
    </source>
</evidence>
<evidence type="ECO:0000256" key="5">
    <source>
        <dbReference type="ARBA" id="ARBA00022989"/>
    </source>
</evidence>
<dbReference type="PANTHER" id="PTHR30043:SF1">
    <property type="entry name" value="ABC TRANSPORT SYSTEM PERMEASE PROTEIN P69"/>
    <property type="match status" value="1"/>
</dbReference>
<evidence type="ECO:0000256" key="3">
    <source>
        <dbReference type="ARBA" id="ARBA00022475"/>
    </source>
</evidence>
<comment type="subcellular location">
    <subcellularLocation>
        <location evidence="1 7">Cell membrane</location>
        <topology evidence="1 7">Multi-pass membrane protein</topology>
    </subcellularLocation>
</comment>
<dbReference type="EMBL" id="LGKO01000002">
    <property type="protein sequence ID" value="KPL84636.1"/>
    <property type="molecule type" value="Genomic_DNA"/>
</dbReference>
<dbReference type="GO" id="GO:0015416">
    <property type="term" value="F:ABC-type phosphonate transporter activity"/>
    <property type="evidence" value="ECO:0007669"/>
    <property type="project" value="InterPro"/>
</dbReference>
<dbReference type="InterPro" id="IPR000515">
    <property type="entry name" value="MetI-like"/>
</dbReference>
<evidence type="ECO:0000313" key="10">
    <source>
        <dbReference type="Proteomes" id="UP000050544"/>
    </source>
</evidence>
<feature type="domain" description="ABC transmembrane type-1" evidence="8">
    <location>
        <begin position="188"/>
        <end position="376"/>
    </location>
</feature>
<keyword evidence="4 7" id="KW-0812">Transmembrane</keyword>
<keyword evidence="10" id="KW-1185">Reference proteome</keyword>
<name>A0A0P6Y5D1_9CHLR</name>
<feature type="transmembrane region" description="Helical" evidence="7">
    <location>
        <begin position="326"/>
        <end position="346"/>
    </location>
</feature>
<dbReference type="PANTHER" id="PTHR30043">
    <property type="entry name" value="PHOSPHONATES TRANSPORT SYSTEM PERMEASE PROTEIN"/>
    <property type="match status" value="1"/>
</dbReference>
<evidence type="ECO:0000256" key="6">
    <source>
        <dbReference type="ARBA" id="ARBA00023136"/>
    </source>
</evidence>
<dbReference type="Gene3D" id="1.10.3720.10">
    <property type="entry name" value="MetI-like"/>
    <property type="match status" value="1"/>
</dbReference>
<dbReference type="Pfam" id="PF00528">
    <property type="entry name" value="BPD_transp_1"/>
    <property type="match status" value="1"/>
</dbReference>
<dbReference type="PROSITE" id="PS50928">
    <property type="entry name" value="ABC_TM1"/>
    <property type="match status" value="1"/>
</dbReference>
<dbReference type="OrthoDB" id="152016at2"/>
<dbReference type="CDD" id="cd06261">
    <property type="entry name" value="TM_PBP2"/>
    <property type="match status" value="1"/>
</dbReference>
<dbReference type="AlphaFoldDB" id="A0A0P6Y5D1"/>
<protein>
    <recommendedName>
        <fullName evidence="8">ABC transmembrane type-1 domain-containing protein</fullName>
    </recommendedName>
</protein>
<evidence type="ECO:0000259" key="8">
    <source>
        <dbReference type="PROSITE" id="PS50928"/>
    </source>
</evidence>
<comment type="caution">
    <text evidence="9">The sequence shown here is derived from an EMBL/GenBank/DDBJ whole genome shotgun (WGS) entry which is preliminary data.</text>
</comment>
<gene>
    <name evidence="9" type="ORF">SE15_06180</name>
</gene>
<feature type="transmembrane region" description="Helical" evidence="7">
    <location>
        <begin position="12"/>
        <end position="31"/>
    </location>
</feature>
<evidence type="ECO:0000313" key="9">
    <source>
        <dbReference type="EMBL" id="KPL84636.1"/>
    </source>
</evidence>
<evidence type="ECO:0000256" key="7">
    <source>
        <dbReference type="RuleBase" id="RU363032"/>
    </source>
</evidence>
<evidence type="ECO:0000256" key="2">
    <source>
        <dbReference type="ARBA" id="ARBA00022448"/>
    </source>
</evidence>
<dbReference type="InterPro" id="IPR035906">
    <property type="entry name" value="MetI-like_sf"/>
</dbReference>
<dbReference type="RefSeq" id="WP_054521194.1">
    <property type="nucleotide sequence ID" value="NZ_LGKO01000002.1"/>
</dbReference>
<keyword evidence="6 7" id="KW-0472">Membrane</keyword>
<dbReference type="NCBIfam" id="TIGR01097">
    <property type="entry name" value="PhnE"/>
    <property type="match status" value="1"/>
</dbReference>
<keyword evidence="2 7" id="KW-0813">Transport</keyword>
<reference evidence="9 10" key="1">
    <citation type="submission" date="2015-07" db="EMBL/GenBank/DDBJ databases">
        <title>Whole genome sequence of Thermanaerothrix daxensis DSM 23592.</title>
        <authorList>
            <person name="Hemp J."/>
            <person name="Ward L.M."/>
            <person name="Pace L.A."/>
            <person name="Fischer W.W."/>
        </authorList>
    </citation>
    <scope>NUCLEOTIDE SEQUENCE [LARGE SCALE GENOMIC DNA]</scope>
    <source>
        <strain evidence="9 10">GNS-1</strain>
    </source>
</reference>
<keyword evidence="5 7" id="KW-1133">Transmembrane helix</keyword>
<comment type="similarity">
    <text evidence="7">Belongs to the binding-protein-dependent transport system permease family.</text>
</comment>
<sequence length="384" mass="41578">MKNTEHLIRLRRIFTQVVEAIVIGLALYASIQVTQPDFVKLITAAPKARQVLRELLAPDLFTRESEVVTVGVALPVPCGSAPEDEGRASGPRLEVEPKCAAERETVVVRGEELGKGVQVTLRWRLPDGNTLGIQRLVTDAEGNFEVRVQVRPIVATKGGQSARIEAEVTLPGGRITPSQTLRDVTDAMFVTIFMALLATTLGTLLAIPLSFLAASNITRRGRVGALVYYLVRTLLNLIRSYEPLVMATIFALIVGFGSPFAGILALVIVTTASLGKMFSESIESIDPGPIEAITATGANRVQVILYGVVPQILPDFLSFTIYHWDINVRISTIIGFVGGGGIGDYLSKRINAFEYSKAGTALLAIILVVWALDFLSAQIRKKLI</sequence>
<dbReference type="GO" id="GO:0005886">
    <property type="term" value="C:plasma membrane"/>
    <property type="evidence" value="ECO:0007669"/>
    <property type="project" value="UniProtKB-SubCell"/>
</dbReference>
<dbReference type="SUPFAM" id="SSF161098">
    <property type="entry name" value="MetI-like"/>
    <property type="match status" value="1"/>
</dbReference>
<dbReference type="STRING" id="869279.SE15_06180"/>
<feature type="transmembrane region" description="Helical" evidence="7">
    <location>
        <begin position="247"/>
        <end position="269"/>
    </location>
</feature>
<feature type="transmembrane region" description="Helical" evidence="7">
    <location>
        <begin position="187"/>
        <end position="211"/>
    </location>
</feature>
<accession>A0A0P6Y5D1</accession>
<organism evidence="9 10">
    <name type="scientific">Thermanaerothrix daxensis</name>
    <dbReference type="NCBI Taxonomy" id="869279"/>
    <lineage>
        <taxon>Bacteria</taxon>
        <taxon>Bacillati</taxon>
        <taxon>Chloroflexota</taxon>
        <taxon>Anaerolineae</taxon>
        <taxon>Anaerolineales</taxon>
        <taxon>Anaerolineaceae</taxon>
        <taxon>Thermanaerothrix</taxon>
    </lineage>
</organism>
<dbReference type="InterPro" id="IPR005769">
    <property type="entry name" value="PhnE/PtxC"/>
</dbReference>
<proteinExistence type="inferred from homology"/>